<keyword evidence="1" id="KW-0472">Membrane</keyword>
<accession>A0A0E9XZD0</accession>
<proteinExistence type="predicted"/>
<reference evidence="2" key="1">
    <citation type="submission" date="2014-11" db="EMBL/GenBank/DDBJ databases">
        <authorList>
            <person name="Amaro Gonzalez C."/>
        </authorList>
    </citation>
    <scope>NUCLEOTIDE SEQUENCE</scope>
</reference>
<reference evidence="2" key="2">
    <citation type="journal article" date="2015" name="Fish Shellfish Immunol.">
        <title>Early steps in the European eel (Anguilla anguilla)-Vibrio vulnificus interaction in the gills: Role of the RtxA13 toxin.</title>
        <authorList>
            <person name="Callol A."/>
            <person name="Pajuelo D."/>
            <person name="Ebbesson L."/>
            <person name="Teles M."/>
            <person name="MacKenzie S."/>
            <person name="Amaro C."/>
        </authorList>
    </citation>
    <scope>NUCLEOTIDE SEQUENCE</scope>
</reference>
<keyword evidence="1" id="KW-0812">Transmembrane</keyword>
<name>A0A0E9XZD0_ANGAN</name>
<organism evidence="2">
    <name type="scientific">Anguilla anguilla</name>
    <name type="common">European freshwater eel</name>
    <name type="synonym">Muraena anguilla</name>
    <dbReference type="NCBI Taxonomy" id="7936"/>
    <lineage>
        <taxon>Eukaryota</taxon>
        <taxon>Metazoa</taxon>
        <taxon>Chordata</taxon>
        <taxon>Craniata</taxon>
        <taxon>Vertebrata</taxon>
        <taxon>Euteleostomi</taxon>
        <taxon>Actinopterygii</taxon>
        <taxon>Neopterygii</taxon>
        <taxon>Teleostei</taxon>
        <taxon>Anguilliformes</taxon>
        <taxon>Anguillidae</taxon>
        <taxon>Anguilla</taxon>
    </lineage>
</organism>
<keyword evidence="1" id="KW-1133">Transmembrane helix</keyword>
<protein>
    <submittedName>
        <fullName evidence="2">Uncharacterized protein</fullName>
    </submittedName>
</protein>
<dbReference type="EMBL" id="GBXM01001362">
    <property type="protein sequence ID" value="JAI07216.1"/>
    <property type="molecule type" value="Transcribed_RNA"/>
</dbReference>
<evidence type="ECO:0000313" key="2">
    <source>
        <dbReference type="EMBL" id="JAI07216.1"/>
    </source>
</evidence>
<sequence length="54" mass="6373">MSRDVIIGRLSAVTYFPAYFQYFNTLYLCLVAVWYCKCSRHAPQLRNHSSFFTS</sequence>
<feature type="transmembrane region" description="Helical" evidence="1">
    <location>
        <begin position="19"/>
        <end position="36"/>
    </location>
</feature>
<evidence type="ECO:0000256" key="1">
    <source>
        <dbReference type="SAM" id="Phobius"/>
    </source>
</evidence>
<dbReference type="AlphaFoldDB" id="A0A0E9XZD0"/>